<dbReference type="EMBL" id="JAIQCV010000008">
    <property type="protein sequence ID" value="KAH1072905.1"/>
    <property type="molecule type" value="Genomic_DNA"/>
</dbReference>
<protein>
    <submittedName>
        <fullName evidence="2">Uncharacterized protein</fullName>
    </submittedName>
</protein>
<sequence length="89" mass="9989">EGVSDVEPLETNPANEENAPKAPEKEPKKKESISIETNCEEEEEANPSVAPPVDSTTAVPPLSTELMTEQYREINRIINEITRLIMNRR</sequence>
<proteinExistence type="predicted"/>
<keyword evidence="3" id="KW-1185">Reference proteome</keyword>
<name>A0A9D3V6K3_9ROSI</name>
<feature type="compositionally biased region" description="Basic and acidic residues" evidence="1">
    <location>
        <begin position="18"/>
        <end position="33"/>
    </location>
</feature>
<feature type="non-terminal residue" evidence="2">
    <location>
        <position position="89"/>
    </location>
</feature>
<comment type="caution">
    <text evidence="2">The sequence shown here is derived from an EMBL/GenBank/DDBJ whole genome shotgun (WGS) entry which is preliminary data.</text>
</comment>
<evidence type="ECO:0000256" key="1">
    <source>
        <dbReference type="SAM" id="MobiDB-lite"/>
    </source>
</evidence>
<feature type="region of interest" description="Disordered" evidence="1">
    <location>
        <begin position="1"/>
        <end position="64"/>
    </location>
</feature>
<dbReference type="Proteomes" id="UP000828251">
    <property type="component" value="Unassembled WGS sequence"/>
</dbReference>
<dbReference type="AlphaFoldDB" id="A0A9D3V6K3"/>
<organism evidence="2 3">
    <name type="scientific">Gossypium stocksii</name>
    <dbReference type="NCBI Taxonomy" id="47602"/>
    <lineage>
        <taxon>Eukaryota</taxon>
        <taxon>Viridiplantae</taxon>
        <taxon>Streptophyta</taxon>
        <taxon>Embryophyta</taxon>
        <taxon>Tracheophyta</taxon>
        <taxon>Spermatophyta</taxon>
        <taxon>Magnoliopsida</taxon>
        <taxon>eudicotyledons</taxon>
        <taxon>Gunneridae</taxon>
        <taxon>Pentapetalae</taxon>
        <taxon>rosids</taxon>
        <taxon>malvids</taxon>
        <taxon>Malvales</taxon>
        <taxon>Malvaceae</taxon>
        <taxon>Malvoideae</taxon>
        <taxon>Gossypium</taxon>
    </lineage>
</organism>
<evidence type="ECO:0000313" key="3">
    <source>
        <dbReference type="Proteomes" id="UP000828251"/>
    </source>
</evidence>
<accession>A0A9D3V6K3</accession>
<gene>
    <name evidence="2" type="ORF">J1N35_025233</name>
</gene>
<feature type="non-terminal residue" evidence="2">
    <location>
        <position position="1"/>
    </location>
</feature>
<reference evidence="2 3" key="1">
    <citation type="journal article" date="2021" name="Plant Biotechnol. J.">
        <title>Multi-omics assisted identification of the key and species-specific regulatory components of drought-tolerant mechanisms in Gossypium stocksii.</title>
        <authorList>
            <person name="Yu D."/>
            <person name="Ke L."/>
            <person name="Zhang D."/>
            <person name="Wu Y."/>
            <person name="Sun Y."/>
            <person name="Mei J."/>
            <person name="Sun J."/>
            <person name="Sun Y."/>
        </authorList>
    </citation>
    <scope>NUCLEOTIDE SEQUENCE [LARGE SCALE GENOMIC DNA]</scope>
    <source>
        <strain evidence="3">cv. E1</strain>
        <tissue evidence="2">Leaf</tissue>
    </source>
</reference>
<evidence type="ECO:0000313" key="2">
    <source>
        <dbReference type="EMBL" id="KAH1072905.1"/>
    </source>
</evidence>